<evidence type="ECO:0000313" key="1">
    <source>
        <dbReference type="EMBL" id="KAG6508713.1"/>
    </source>
</evidence>
<organism evidence="1 2">
    <name type="scientific">Zingiber officinale</name>
    <name type="common">Ginger</name>
    <name type="synonym">Amomum zingiber</name>
    <dbReference type="NCBI Taxonomy" id="94328"/>
    <lineage>
        <taxon>Eukaryota</taxon>
        <taxon>Viridiplantae</taxon>
        <taxon>Streptophyta</taxon>
        <taxon>Embryophyta</taxon>
        <taxon>Tracheophyta</taxon>
        <taxon>Spermatophyta</taxon>
        <taxon>Magnoliopsida</taxon>
        <taxon>Liliopsida</taxon>
        <taxon>Zingiberales</taxon>
        <taxon>Zingiberaceae</taxon>
        <taxon>Zingiber</taxon>
    </lineage>
</organism>
<sequence length="138" mass="15464">MLQISPNREKCYNRLHQSTASSSVDLLSEKLHPAIPHSFLVMSTTQPTPSGSHLQSLSDQLFICSSSFENRTTTVSPFRPSKLLRSVPSEASNNNLQDPNNIDFEDIKRAATTCYVALHPNLRGVTGKYFDEELSRRL</sequence>
<proteinExistence type="predicted"/>
<dbReference type="EMBL" id="JACMSC010000009">
    <property type="protein sequence ID" value="KAG6508713.1"/>
    <property type="molecule type" value="Genomic_DNA"/>
</dbReference>
<accession>A0A8J5GRG0</accession>
<dbReference type="AlphaFoldDB" id="A0A8J5GRG0"/>
<keyword evidence="2" id="KW-1185">Reference proteome</keyword>
<reference evidence="1 2" key="1">
    <citation type="submission" date="2020-08" db="EMBL/GenBank/DDBJ databases">
        <title>Plant Genome Project.</title>
        <authorList>
            <person name="Zhang R.-G."/>
        </authorList>
    </citation>
    <scope>NUCLEOTIDE SEQUENCE [LARGE SCALE GENOMIC DNA]</scope>
    <source>
        <tissue evidence="1">Rhizome</tissue>
    </source>
</reference>
<name>A0A8J5GRG0_ZINOF</name>
<protein>
    <submittedName>
        <fullName evidence="1">Uncharacterized protein</fullName>
    </submittedName>
</protein>
<evidence type="ECO:0000313" key="2">
    <source>
        <dbReference type="Proteomes" id="UP000734854"/>
    </source>
</evidence>
<comment type="caution">
    <text evidence="1">The sequence shown here is derived from an EMBL/GenBank/DDBJ whole genome shotgun (WGS) entry which is preliminary data.</text>
</comment>
<dbReference type="Proteomes" id="UP000734854">
    <property type="component" value="Unassembled WGS sequence"/>
</dbReference>
<gene>
    <name evidence="1" type="ORF">ZIOFF_034093</name>
</gene>